<dbReference type="PRINTS" id="PR00081">
    <property type="entry name" value="GDHRDH"/>
</dbReference>
<dbReference type="InterPro" id="IPR051468">
    <property type="entry name" value="Fungal_SecMetab_SDRs"/>
</dbReference>
<keyword evidence="5" id="KW-1185">Reference proteome</keyword>
<reference evidence="4" key="1">
    <citation type="journal article" date="2020" name="Stud. Mycol.">
        <title>101 Dothideomycetes genomes: a test case for predicting lifestyles and emergence of pathogens.</title>
        <authorList>
            <person name="Haridas S."/>
            <person name="Albert R."/>
            <person name="Binder M."/>
            <person name="Bloem J."/>
            <person name="Labutti K."/>
            <person name="Salamov A."/>
            <person name="Andreopoulos B."/>
            <person name="Baker S."/>
            <person name="Barry K."/>
            <person name="Bills G."/>
            <person name="Bluhm B."/>
            <person name="Cannon C."/>
            <person name="Castanera R."/>
            <person name="Culley D."/>
            <person name="Daum C."/>
            <person name="Ezra D."/>
            <person name="Gonzalez J."/>
            <person name="Henrissat B."/>
            <person name="Kuo A."/>
            <person name="Liang C."/>
            <person name="Lipzen A."/>
            <person name="Lutzoni F."/>
            <person name="Magnuson J."/>
            <person name="Mondo S."/>
            <person name="Nolan M."/>
            <person name="Ohm R."/>
            <person name="Pangilinan J."/>
            <person name="Park H.-J."/>
            <person name="Ramirez L."/>
            <person name="Alfaro M."/>
            <person name="Sun H."/>
            <person name="Tritt A."/>
            <person name="Yoshinaga Y."/>
            <person name="Zwiers L.-H."/>
            <person name="Turgeon B."/>
            <person name="Goodwin S."/>
            <person name="Spatafora J."/>
            <person name="Crous P."/>
            <person name="Grigoriev I."/>
        </authorList>
    </citation>
    <scope>NUCLEOTIDE SEQUENCE</scope>
    <source>
        <strain evidence="4">CBS 207.26</strain>
    </source>
</reference>
<dbReference type="Proteomes" id="UP000800200">
    <property type="component" value="Unassembled WGS sequence"/>
</dbReference>
<evidence type="ECO:0000313" key="5">
    <source>
        <dbReference type="Proteomes" id="UP000800200"/>
    </source>
</evidence>
<proteinExistence type="inferred from homology"/>
<dbReference type="PANTHER" id="PTHR43544:SF7">
    <property type="entry name" value="NADB-LER2"/>
    <property type="match status" value="1"/>
</dbReference>
<evidence type="ECO:0000256" key="3">
    <source>
        <dbReference type="ARBA" id="ARBA00023002"/>
    </source>
</evidence>
<keyword evidence="3" id="KW-0560">Oxidoreductase</keyword>
<dbReference type="Pfam" id="PF00106">
    <property type="entry name" value="adh_short"/>
    <property type="match status" value="1"/>
</dbReference>
<evidence type="ECO:0000313" key="4">
    <source>
        <dbReference type="EMBL" id="KAF2194091.1"/>
    </source>
</evidence>
<organism evidence="4 5">
    <name type="scientific">Zopfia rhizophila CBS 207.26</name>
    <dbReference type="NCBI Taxonomy" id="1314779"/>
    <lineage>
        <taxon>Eukaryota</taxon>
        <taxon>Fungi</taxon>
        <taxon>Dikarya</taxon>
        <taxon>Ascomycota</taxon>
        <taxon>Pezizomycotina</taxon>
        <taxon>Dothideomycetes</taxon>
        <taxon>Dothideomycetes incertae sedis</taxon>
        <taxon>Zopfiaceae</taxon>
        <taxon>Zopfia</taxon>
    </lineage>
</organism>
<evidence type="ECO:0000256" key="1">
    <source>
        <dbReference type="ARBA" id="ARBA00006484"/>
    </source>
</evidence>
<comment type="similarity">
    <text evidence="1">Belongs to the short-chain dehydrogenases/reductases (SDR) family.</text>
</comment>
<sequence>MPHSTTPSGSNTIYLITGANRGIGRGIVESYLLKPNSTVIACVRDPTHMTSQSLLKAPKFHTSTLLMLPLEHLNEDASTSAIRSLTQIHGISHLDVVIANAAIGKDFAPIATVPLSAVRSHVDINAYGTLTLFQAVIPLLEKSKSPKFIALGSPLGSVGGMDLRPDVQTTAYGVSKAMVHYFVRKIHFEHENVTAVVLDPGFVQTDMGNSGARSLGLEKAYDTVEDSVNGCISAIDNATKHKTSGRFVAVGKFAGVEGEDFPW</sequence>
<dbReference type="EMBL" id="ML994612">
    <property type="protein sequence ID" value="KAF2194091.1"/>
    <property type="molecule type" value="Genomic_DNA"/>
</dbReference>
<accession>A0A6A6ES09</accession>
<dbReference type="InterPro" id="IPR036291">
    <property type="entry name" value="NAD(P)-bd_dom_sf"/>
</dbReference>
<dbReference type="GO" id="GO:0016491">
    <property type="term" value="F:oxidoreductase activity"/>
    <property type="evidence" value="ECO:0007669"/>
    <property type="project" value="UniProtKB-KW"/>
</dbReference>
<dbReference type="PANTHER" id="PTHR43544">
    <property type="entry name" value="SHORT-CHAIN DEHYDROGENASE/REDUCTASE"/>
    <property type="match status" value="1"/>
</dbReference>
<gene>
    <name evidence="4" type="ORF">K469DRAFT_651265</name>
</gene>
<keyword evidence="2" id="KW-0521">NADP</keyword>
<dbReference type="InterPro" id="IPR002347">
    <property type="entry name" value="SDR_fam"/>
</dbReference>
<dbReference type="SUPFAM" id="SSF51735">
    <property type="entry name" value="NAD(P)-binding Rossmann-fold domains"/>
    <property type="match status" value="1"/>
</dbReference>
<dbReference type="CDD" id="cd05325">
    <property type="entry name" value="carb_red_sniffer_like_SDR_c"/>
    <property type="match status" value="1"/>
</dbReference>
<protein>
    <submittedName>
        <fullName evidence="4">Putative aflatoxin biosynthesis ketoreductase nor-1</fullName>
    </submittedName>
</protein>
<dbReference type="GO" id="GO:0005737">
    <property type="term" value="C:cytoplasm"/>
    <property type="evidence" value="ECO:0007669"/>
    <property type="project" value="TreeGrafter"/>
</dbReference>
<name>A0A6A6ES09_9PEZI</name>
<dbReference type="AlphaFoldDB" id="A0A6A6ES09"/>
<dbReference type="Gene3D" id="3.40.50.720">
    <property type="entry name" value="NAD(P)-binding Rossmann-like Domain"/>
    <property type="match status" value="1"/>
</dbReference>
<evidence type="ECO:0000256" key="2">
    <source>
        <dbReference type="ARBA" id="ARBA00022857"/>
    </source>
</evidence>
<dbReference type="OrthoDB" id="9876299at2759"/>